<feature type="region of interest" description="Disordered" evidence="2">
    <location>
        <begin position="399"/>
        <end position="430"/>
    </location>
</feature>
<keyword evidence="5" id="KW-1185">Reference proteome</keyword>
<evidence type="ECO:0000256" key="2">
    <source>
        <dbReference type="SAM" id="MobiDB-lite"/>
    </source>
</evidence>
<accession>A0ABM1XW27</accession>
<dbReference type="Pfam" id="PF18701">
    <property type="entry name" value="DUF5641"/>
    <property type="match status" value="1"/>
</dbReference>
<evidence type="ECO:0000313" key="4">
    <source>
        <dbReference type="EnsemblMetazoa" id="AALFPA23_003407.P3760"/>
    </source>
</evidence>
<dbReference type="Proteomes" id="UP000069940">
    <property type="component" value="Unassembled WGS sequence"/>
</dbReference>
<dbReference type="GeneID" id="134286958"/>
<keyword evidence="1" id="KW-0175">Coiled coil</keyword>
<feature type="compositionally biased region" description="Polar residues" evidence="2">
    <location>
        <begin position="416"/>
        <end position="430"/>
    </location>
</feature>
<dbReference type="InterPro" id="IPR036397">
    <property type="entry name" value="RNaseH_sf"/>
</dbReference>
<dbReference type="Pfam" id="PF03564">
    <property type="entry name" value="DUF1759"/>
    <property type="match status" value="1"/>
</dbReference>
<dbReference type="Pfam" id="PF05380">
    <property type="entry name" value="Peptidase_A17"/>
    <property type="match status" value="1"/>
</dbReference>
<feature type="coiled-coil region" evidence="1">
    <location>
        <begin position="36"/>
        <end position="73"/>
    </location>
</feature>
<proteinExistence type="predicted"/>
<evidence type="ECO:0000313" key="5">
    <source>
        <dbReference type="Proteomes" id="UP000069940"/>
    </source>
</evidence>
<dbReference type="InterPro" id="IPR012337">
    <property type="entry name" value="RNaseH-like_sf"/>
</dbReference>
<dbReference type="InterPro" id="IPR040676">
    <property type="entry name" value="DUF5641"/>
</dbReference>
<dbReference type="PANTHER" id="PTHR47331">
    <property type="entry name" value="PHD-TYPE DOMAIN-CONTAINING PROTEIN"/>
    <property type="match status" value="1"/>
</dbReference>
<evidence type="ECO:0000256" key="1">
    <source>
        <dbReference type="SAM" id="Coils"/>
    </source>
</evidence>
<evidence type="ECO:0000259" key="3">
    <source>
        <dbReference type="PROSITE" id="PS50994"/>
    </source>
</evidence>
<dbReference type="Gene3D" id="3.30.420.10">
    <property type="entry name" value="Ribonuclease H-like superfamily/Ribonuclease H"/>
    <property type="match status" value="1"/>
</dbReference>
<reference evidence="4" key="2">
    <citation type="submission" date="2025-05" db="UniProtKB">
        <authorList>
            <consortium name="EnsemblMetazoa"/>
        </authorList>
    </citation>
    <scope>IDENTIFICATION</scope>
    <source>
        <strain evidence="4">Foshan</strain>
    </source>
</reference>
<dbReference type="InterPro" id="IPR001584">
    <property type="entry name" value="Integrase_cat-core"/>
</dbReference>
<dbReference type="InterPro" id="IPR008042">
    <property type="entry name" value="Retrotrans_Pao"/>
</dbReference>
<dbReference type="InterPro" id="IPR005312">
    <property type="entry name" value="DUF1759"/>
</dbReference>
<dbReference type="SUPFAM" id="SSF56672">
    <property type="entry name" value="DNA/RNA polymerases"/>
    <property type="match status" value="1"/>
</dbReference>
<dbReference type="EnsemblMetazoa" id="AALFPA23_003407.R3760">
    <property type="protein sequence ID" value="AALFPA23_003407.P3760"/>
    <property type="gene ID" value="AALFPA23_003407"/>
</dbReference>
<organism evidence="4 5">
    <name type="scientific">Aedes albopictus</name>
    <name type="common">Asian tiger mosquito</name>
    <name type="synonym">Stegomyia albopicta</name>
    <dbReference type="NCBI Taxonomy" id="7160"/>
    <lineage>
        <taxon>Eukaryota</taxon>
        <taxon>Metazoa</taxon>
        <taxon>Ecdysozoa</taxon>
        <taxon>Arthropoda</taxon>
        <taxon>Hexapoda</taxon>
        <taxon>Insecta</taxon>
        <taxon>Pterygota</taxon>
        <taxon>Neoptera</taxon>
        <taxon>Endopterygota</taxon>
        <taxon>Diptera</taxon>
        <taxon>Nematocera</taxon>
        <taxon>Culicoidea</taxon>
        <taxon>Culicidae</taxon>
        <taxon>Culicinae</taxon>
        <taxon>Aedini</taxon>
        <taxon>Aedes</taxon>
        <taxon>Stegomyia</taxon>
    </lineage>
</organism>
<feature type="domain" description="Integrase catalytic" evidence="3">
    <location>
        <begin position="1432"/>
        <end position="1625"/>
    </location>
</feature>
<dbReference type="CDD" id="cd01644">
    <property type="entry name" value="RT_pepA17"/>
    <property type="match status" value="1"/>
</dbReference>
<reference evidence="5" key="1">
    <citation type="journal article" date="2015" name="Proc. Natl. Acad. Sci. U.S.A.">
        <title>Genome sequence of the Asian Tiger mosquito, Aedes albopictus, reveals insights into its biology, genetics, and evolution.</title>
        <authorList>
            <person name="Chen X.G."/>
            <person name="Jiang X."/>
            <person name="Gu J."/>
            <person name="Xu M."/>
            <person name="Wu Y."/>
            <person name="Deng Y."/>
            <person name="Zhang C."/>
            <person name="Bonizzoni M."/>
            <person name="Dermauw W."/>
            <person name="Vontas J."/>
            <person name="Armbruster P."/>
            <person name="Huang X."/>
            <person name="Yang Y."/>
            <person name="Zhang H."/>
            <person name="He W."/>
            <person name="Peng H."/>
            <person name="Liu Y."/>
            <person name="Wu K."/>
            <person name="Chen J."/>
            <person name="Lirakis M."/>
            <person name="Topalis P."/>
            <person name="Van Leeuwen T."/>
            <person name="Hall A.B."/>
            <person name="Jiang X."/>
            <person name="Thorpe C."/>
            <person name="Mueller R.L."/>
            <person name="Sun C."/>
            <person name="Waterhouse R.M."/>
            <person name="Yan G."/>
            <person name="Tu Z.J."/>
            <person name="Fang X."/>
            <person name="James A.A."/>
        </authorList>
    </citation>
    <scope>NUCLEOTIDE SEQUENCE [LARGE SCALE GENOMIC DNA]</scope>
    <source>
        <strain evidence="5">Foshan</strain>
    </source>
</reference>
<protein>
    <recommendedName>
        <fullName evidence="3">Integrase catalytic domain-containing protein</fullName>
    </recommendedName>
</protein>
<dbReference type="PROSITE" id="PS50994">
    <property type="entry name" value="INTEGRASE"/>
    <property type="match status" value="1"/>
</dbReference>
<dbReference type="SUPFAM" id="SSF53098">
    <property type="entry name" value="Ribonuclease H-like"/>
    <property type="match status" value="1"/>
</dbReference>
<sequence>MAERAIKKKIKKRERMFATLKRHQQFLDSYNHETQCEQVQSRLDKLDGKLAQFEQLQEEIAELDENEQFEEESNKVAERFESQYYAIRGALVMKIAPPVVTPTPLDNSVMRNTATAGFHSGVQISLPDFEGDYRTWLSFKSTYESLIHESMELSDVQKFHYLKSALKGEAAKLIESLTITGGNYVIAWETITKRYSNEYLLKKRHLQALMEYPKIQRETAAAIHGLVDEFEQRLKILKQLGERTDNWGALIVHWMCSKLNDHCLQLWEDHAASLDEPSFTDLMKFLEKRTRVLEAVSSNVMESSKPTQKATTRVSKQMVHAATGNEWERPTSSATCPCCGENHYMARCAEFFKMNLQEKLELVNNKRLCSNCFRAGHWVRECKSTFNCRTCGRKHHSLIHPGFPPGNASNDDKPGGSQTRVTDARGTSTNVVTNGSDAEECDVAQEVLAIRDQNGNKQLARALLDNGSEANIMTERMCQILKLKRRSVNVPVCGVGESETRARHAVSTIISSRVTDFAVEVNFLVLQRVTSDLPAATVSASHWKFPEDIRLADPNFNNSDRIDLLIGAEHFYQFLYEREMKRISLGAGLPILIETVFGWVVTGKYSAASNQPINCCVATSPENLEAALERFWQVENNDDQPLWSKEEQDCETHFLETHSRLEDGRYIVVLPKHINFDRMIGESRSTTLDRFLKLEKRLERNSEMKEQYHAFMQEYLDLGHMRKVDDSQICENTRDSAKRKTFYLPHHAVLKESSTTTKVRVVFDGSARTDSGYSLNDALLKGPIIQDELLTLLLRFRKHHIALVGDVEKMYRQIRLHPDDTSLQRIFWRFSTDHPISEYELLTVTYGLTPSSFLSIRALHQLAADEGAELPAASASLVHDFYVDDYIGGASSLAEAIELRQDLTSLMSKGGFVLRKWCSNHPEVLVDVPPDQLGTNLSITFQLNPGEEIKTLGISWEPSSDKFRFNVDIEDNGAETVWTRRRILSCIAKLFDPLGLISPVVVYAKIIMQQLALLQTSWDDPVPVQLEEKWTDFYKQLNKLGELRINRFAFIPQWVDVQIHCFADASELAYGACLYVRTTDQDGNTNVEMLSSRSRVAPLKRLTLPRLELCAAKEAASLHSKVIKALDLGQIRSTFWSDSTIVLHWLEAPPNTWKTFVANRVSSIQSLSQGHRWQHIAGKENPADLVSRGMTVNDFLQSQIWKNGPPWLRGPEVNWPSEAKETDFSEEELETRKIVSHIVQAPFEPHALFSLRSSLEPLLRIVAFCLRFCRNCRSPKQRNRSTCLTVEEISSAKLGLVKLAQAECFALDIGHLEKHLNVSRKSSLRRLCPFLDKDGIVRVGGRLRHSDQDYGAKHPAILPSAHPFTKLLVSYYHRQTIHGGRQLTLSTMRQEFWPIHGKRVVDGVLRKCFRCFRVNPTPIQQPTGQLPSTRVRPSRPFSITGVDYCGPFYLKPPHRRAAAPKAYIAVFVCFATKAMHQEIVSDLSTAGFLAALRRFVGHHGIPLEIHSDNAKNFAGAKNELIDLYNTLNDKTSKERISNELSLQGISWKFIPPRAPNFGGLWEAAVRSVKTALKKEIGTRQLSHEHFSTLLVQIAAALNSRPLVPLSDDPSDLSALTPSHFLIGAPMNALPERDLLNIPASRLNHHQQQQQMFQHYWERWSKDYLAELQTSSKNHEPIPIRIGSLVVLREDNMPPLYWPLARIVDIHPSTEGVVRVVTVKTTSGVYKRPVCRICPLPSDRETVIEEGSPVII</sequence>
<name>A0ABM1XW27_AEDAL</name>
<dbReference type="InterPro" id="IPR043502">
    <property type="entry name" value="DNA/RNA_pol_sf"/>
</dbReference>
<dbReference type="RefSeq" id="XP_062704653.1">
    <property type="nucleotide sequence ID" value="XM_062848669.1"/>
</dbReference>
<dbReference type="PANTHER" id="PTHR47331:SF1">
    <property type="entry name" value="GAG-LIKE PROTEIN"/>
    <property type="match status" value="1"/>
</dbReference>